<keyword evidence="7" id="KW-0811">Translocation</keyword>
<sequence>AGTLGGGMSTAMFGGQGADKLMTRLTTGLAAAFMVLAILISVAGRPRVDTGDSVVRQRAAQRETAPLQPVTEMELPEAASPVELPLPPAKDEPPNP</sequence>
<dbReference type="Pfam" id="PF03840">
    <property type="entry name" value="SecG"/>
    <property type="match status" value="1"/>
</dbReference>
<dbReference type="EMBL" id="BARU01028032">
    <property type="protein sequence ID" value="GAH65910.1"/>
    <property type="molecule type" value="Genomic_DNA"/>
</dbReference>
<dbReference type="AlphaFoldDB" id="X1I9F7"/>
<keyword evidence="4 10" id="KW-0812">Transmembrane</keyword>
<keyword evidence="3" id="KW-0813">Transport</keyword>
<dbReference type="GO" id="GO:0016020">
    <property type="term" value="C:membrane"/>
    <property type="evidence" value="ECO:0007669"/>
    <property type="project" value="UniProtKB-SubCell"/>
</dbReference>
<gene>
    <name evidence="11" type="ORF">S03H2_44796</name>
</gene>
<accession>X1I9F7</accession>
<proteinExistence type="inferred from homology"/>
<comment type="subcellular location">
    <subcellularLocation>
        <location evidence="1">Membrane</location>
        <topology evidence="1">Multi-pass membrane protein</topology>
    </subcellularLocation>
</comment>
<dbReference type="NCBIfam" id="TIGR00810">
    <property type="entry name" value="secG"/>
    <property type="match status" value="1"/>
</dbReference>
<keyword evidence="5" id="KW-0653">Protein transport</keyword>
<evidence type="ECO:0000256" key="4">
    <source>
        <dbReference type="ARBA" id="ARBA00022692"/>
    </source>
</evidence>
<name>X1I9F7_9ZZZZ</name>
<evidence type="ECO:0000256" key="6">
    <source>
        <dbReference type="ARBA" id="ARBA00022989"/>
    </source>
</evidence>
<evidence type="ECO:0000313" key="11">
    <source>
        <dbReference type="EMBL" id="GAH65910.1"/>
    </source>
</evidence>
<organism evidence="11">
    <name type="scientific">marine sediment metagenome</name>
    <dbReference type="NCBI Taxonomy" id="412755"/>
    <lineage>
        <taxon>unclassified sequences</taxon>
        <taxon>metagenomes</taxon>
        <taxon>ecological metagenomes</taxon>
    </lineage>
</organism>
<evidence type="ECO:0000256" key="10">
    <source>
        <dbReference type="SAM" id="Phobius"/>
    </source>
</evidence>
<evidence type="ECO:0000256" key="5">
    <source>
        <dbReference type="ARBA" id="ARBA00022927"/>
    </source>
</evidence>
<evidence type="ECO:0000256" key="1">
    <source>
        <dbReference type="ARBA" id="ARBA00004141"/>
    </source>
</evidence>
<feature type="non-terminal residue" evidence="11">
    <location>
        <position position="1"/>
    </location>
</feature>
<dbReference type="GO" id="GO:0009306">
    <property type="term" value="P:protein secretion"/>
    <property type="evidence" value="ECO:0007669"/>
    <property type="project" value="InterPro"/>
</dbReference>
<evidence type="ECO:0000256" key="8">
    <source>
        <dbReference type="ARBA" id="ARBA00023136"/>
    </source>
</evidence>
<evidence type="ECO:0000256" key="2">
    <source>
        <dbReference type="ARBA" id="ARBA00008445"/>
    </source>
</evidence>
<dbReference type="GO" id="GO:0015450">
    <property type="term" value="F:protein-transporting ATPase activity"/>
    <property type="evidence" value="ECO:0007669"/>
    <property type="project" value="InterPro"/>
</dbReference>
<comment type="caution">
    <text evidence="11">The sequence shown here is derived from an EMBL/GenBank/DDBJ whole genome shotgun (WGS) entry which is preliminary data.</text>
</comment>
<comment type="similarity">
    <text evidence="2">Belongs to the SecG family.</text>
</comment>
<reference evidence="11" key="1">
    <citation type="journal article" date="2014" name="Front. Microbiol.">
        <title>High frequency of phylogenetically diverse reductive dehalogenase-homologous genes in deep subseafloor sedimentary metagenomes.</title>
        <authorList>
            <person name="Kawai M."/>
            <person name="Futagami T."/>
            <person name="Toyoda A."/>
            <person name="Takaki Y."/>
            <person name="Nishi S."/>
            <person name="Hori S."/>
            <person name="Arai W."/>
            <person name="Tsubouchi T."/>
            <person name="Morono Y."/>
            <person name="Uchiyama I."/>
            <person name="Ito T."/>
            <person name="Fujiyama A."/>
            <person name="Inagaki F."/>
            <person name="Takami H."/>
        </authorList>
    </citation>
    <scope>NUCLEOTIDE SEQUENCE</scope>
    <source>
        <strain evidence="11">Expedition CK06-06</strain>
    </source>
</reference>
<evidence type="ECO:0008006" key="12">
    <source>
        <dbReference type="Google" id="ProtNLM"/>
    </source>
</evidence>
<feature type="region of interest" description="Disordered" evidence="9">
    <location>
        <begin position="47"/>
        <end position="96"/>
    </location>
</feature>
<keyword evidence="8 10" id="KW-0472">Membrane</keyword>
<evidence type="ECO:0000256" key="7">
    <source>
        <dbReference type="ARBA" id="ARBA00023010"/>
    </source>
</evidence>
<feature type="transmembrane region" description="Helical" evidence="10">
    <location>
        <begin position="21"/>
        <end position="43"/>
    </location>
</feature>
<evidence type="ECO:0000256" key="3">
    <source>
        <dbReference type="ARBA" id="ARBA00022448"/>
    </source>
</evidence>
<evidence type="ECO:0000256" key="9">
    <source>
        <dbReference type="SAM" id="MobiDB-lite"/>
    </source>
</evidence>
<dbReference type="InterPro" id="IPR004692">
    <property type="entry name" value="SecG"/>
</dbReference>
<protein>
    <recommendedName>
        <fullName evidence="12">Protein-export membrane protein SecG</fullName>
    </recommendedName>
</protein>
<keyword evidence="6 10" id="KW-1133">Transmembrane helix</keyword>